<dbReference type="EMBL" id="CACVBS010000001">
    <property type="protein sequence ID" value="CAA7257451.1"/>
    <property type="molecule type" value="Genomic_DNA"/>
</dbReference>
<comment type="caution">
    <text evidence="3">The sequence shown here is derived from an EMBL/GenBank/DDBJ whole genome shotgun (WGS) entry which is preliminary data.</text>
</comment>
<gene>
    <name evidence="3" type="ORF">AAE3_LOCUS113</name>
</gene>
<evidence type="ECO:0000259" key="2">
    <source>
        <dbReference type="Pfam" id="PF13391"/>
    </source>
</evidence>
<feature type="domain" description="HNH nuclease" evidence="2">
    <location>
        <begin position="106"/>
        <end position="198"/>
    </location>
</feature>
<feature type="compositionally biased region" description="Basic and acidic residues" evidence="1">
    <location>
        <begin position="241"/>
        <end position="254"/>
    </location>
</feature>
<evidence type="ECO:0000256" key="1">
    <source>
        <dbReference type="SAM" id="MobiDB-lite"/>
    </source>
</evidence>
<proteinExistence type="predicted"/>
<dbReference type="InterPro" id="IPR003615">
    <property type="entry name" value="HNH_nuc"/>
</dbReference>
<reference evidence="3 4" key="1">
    <citation type="submission" date="2020-01" db="EMBL/GenBank/DDBJ databases">
        <authorList>
            <person name="Gupta K D."/>
        </authorList>
    </citation>
    <scope>NUCLEOTIDE SEQUENCE [LARGE SCALE GENOMIC DNA]</scope>
</reference>
<feature type="compositionally biased region" description="Low complexity" evidence="1">
    <location>
        <begin position="258"/>
        <end position="269"/>
    </location>
</feature>
<dbReference type="AlphaFoldDB" id="A0A8S0W0R6"/>
<evidence type="ECO:0000313" key="4">
    <source>
        <dbReference type="Proteomes" id="UP000467700"/>
    </source>
</evidence>
<accession>A0A8S0W0R6</accession>
<dbReference type="Proteomes" id="UP000467700">
    <property type="component" value="Unassembled WGS sequence"/>
</dbReference>
<dbReference type="OrthoDB" id="3163863at2759"/>
<evidence type="ECO:0000313" key="3">
    <source>
        <dbReference type="EMBL" id="CAA7257451.1"/>
    </source>
</evidence>
<organism evidence="3 4">
    <name type="scientific">Cyclocybe aegerita</name>
    <name type="common">Black poplar mushroom</name>
    <name type="synonym">Agrocybe aegerita</name>
    <dbReference type="NCBI Taxonomy" id="1973307"/>
    <lineage>
        <taxon>Eukaryota</taxon>
        <taxon>Fungi</taxon>
        <taxon>Dikarya</taxon>
        <taxon>Basidiomycota</taxon>
        <taxon>Agaricomycotina</taxon>
        <taxon>Agaricomycetes</taxon>
        <taxon>Agaricomycetidae</taxon>
        <taxon>Agaricales</taxon>
        <taxon>Agaricineae</taxon>
        <taxon>Bolbitiaceae</taxon>
        <taxon>Cyclocybe</taxon>
    </lineage>
</organism>
<protein>
    <recommendedName>
        <fullName evidence="2">HNH nuclease domain-containing protein</fullName>
    </recommendedName>
</protein>
<keyword evidence="4" id="KW-1185">Reference proteome</keyword>
<sequence length="347" mass="38836">MKGMLEHAVGAEGKRYVLAATLECGSKADEEGEGDEEWLKILVTHLRAVAQTWVFYLLFIFKVGLAATKPRNSSSHQGPQHQPSRTLLQGLIKGLASQGQCPWKICVITGFLHLKHLYGRTGKAATQFQVAHILRRAAASFPRENTGNAALTFDVLRNFTGLPVDVIENLEDHADHVANGLTLLSMAHGEWDDYNFCLKATEVDHVYKIHYFNPLIEDMLEDMRGLAGIPRGELVRFSDHSDDFQPQKRQKPNEEDQAPSTSASSSRSSLRFELPSKTFIAIHAAVGGVLHMSGAGKFFDELLDKYDKDDEKNRPVRSWDDFEDKIRSFHLNEWLRQGLRIGGATPA</sequence>
<dbReference type="Pfam" id="PF13391">
    <property type="entry name" value="HNH_2"/>
    <property type="match status" value="1"/>
</dbReference>
<feature type="region of interest" description="Disordered" evidence="1">
    <location>
        <begin position="241"/>
        <end position="269"/>
    </location>
</feature>
<name>A0A8S0W0R6_CYCAE</name>